<dbReference type="PANTHER" id="PTHR43169:SF2">
    <property type="entry name" value="NAD_GMP SYNTHASE DOMAIN-CONTAINING PROTEIN"/>
    <property type="match status" value="1"/>
</dbReference>
<dbReference type="NCBIfam" id="TIGR00268">
    <property type="entry name" value="ATP-dependent sacrificial sulfur transferase LarE"/>
    <property type="match status" value="1"/>
</dbReference>
<sequence>MVPFHSVAVAYSGGVDSTLLVHLLDRVLGLKVRACLARTPFLHDRELRAALSLAEHLGFALTVVDVDLWARPQVQANPWNRCYHCKKAIVQTLRKSVEPVDAFLDGSHVGDLQEDRPGRKALKELGVISPLAQAGWTKADIRETARRLGLPNWAKPSQSCLATRVPHGTPLRPQILKRVERAEERLWELGCHQVRVRWDRGAARIQASAEDMPLLAQDQVRSQLLDEFTGWGFEGVVFDPVPYGRG</sequence>
<dbReference type="Proteomes" id="UP000192783">
    <property type="component" value="Unassembled WGS sequence"/>
</dbReference>
<evidence type="ECO:0000313" key="2">
    <source>
        <dbReference type="EMBL" id="SMC24587.1"/>
    </source>
</evidence>
<dbReference type="Gene3D" id="3.40.50.620">
    <property type="entry name" value="HUPs"/>
    <property type="match status" value="1"/>
</dbReference>
<dbReference type="EMBL" id="FWXF01000010">
    <property type="protein sequence ID" value="SMC24587.1"/>
    <property type="molecule type" value="Genomic_DNA"/>
</dbReference>
<dbReference type="CDD" id="cd01990">
    <property type="entry name" value="LarE-like"/>
    <property type="match status" value="1"/>
</dbReference>
<accession>A0A1W1XL91</accession>
<evidence type="ECO:0000256" key="1">
    <source>
        <dbReference type="PIRSR" id="PIRSR006661-1"/>
    </source>
</evidence>
<name>A0A1W1XL91_9BACT</name>
<dbReference type="InterPro" id="IPR052188">
    <property type="entry name" value="Ni-pincer_cofactor_biosynth"/>
</dbReference>
<protein>
    <submittedName>
        <fullName evidence="2">Uncharacterized protein</fullName>
    </submittedName>
</protein>
<keyword evidence="3" id="KW-1185">Reference proteome</keyword>
<dbReference type="SUPFAM" id="SSF52402">
    <property type="entry name" value="Adenine nucleotide alpha hydrolases-like"/>
    <property type="match status" value="1"/>
</dbReference>
<feature type="active site" description="Nucleophile and sulfur donor" evidence="1">
    <location>
        <position position="160"/>
    </location>
</feature>
<dbReference type="PANTHER" id="PTHR43169">
    <property type="entry name" value="EXSB FAMILY PROTEIN"/>
    <property type="match status" value="1"/>
</dbReference>
<dbReference type="AlphaFoldDB" id="A0A1W1XL91"/>
<dbReference type="PIRSF" id="PIRSF006661">
    <property type="entry name" value="PP-lp_UCP006661"/>
    <property type="match status" value="1"/>
</dbReference>
<reference evidence="2 3" key="1">
    <citation type="submission" date="2017-04" db="EMBL/GenBank/DDBJ databases">
        <authorList>
            <person name="Afonso C.L."/>
            <person name="Miller P.J."/>
            <person name="Scott M.A."/>
            <person name="Spackman E."/>
            <person name="Goraichik I."/>
            <person name="Dimitrov K.M."/>
            <person name="Suarez D.L."/>
            <person name="Swayne D.E."/>
        </authorList>
    </citation>
    <scope>NUCLEOTIDE SEQUENCE [LARGE SCALE GENOMIC DNA]</scope>
    <source>
        <strain evidence="2 3">DSM 13146</strain>
    </source>
</reference>
<gene>
    <name evidence="2" type="ORF">SAMN02746041_02051</name>
</gene>
<dbReference type="STRING" id="1121390.SAMN02746041_02051"/>
<dbReference type="InterPro" id="IPR014729">
    <property type="entry name" value="Rossmann-like_a/b/a_fold"/>
</dbReference>
<organism evidence="2 3">
    <name type="scientific">Desulfacinum hydrothermale DSM 13146</name>
    <dbReference type="NCBI Taxonomy" id="1121390"/>
    <lineage>
        <taxon>Bacteria</taxon>
        <taxon>Pseudomonadati</taxon>
        <taxon>Thermodesulfobacteriota</taxon>
        <taxon>Syntrophobacteria</taxon>
        <taxon>Syntrophobacterales</taxon>
        <taxon>Syntrophobacteraceae</taxon>
        <taxon>Desulfacinum</taxon>
    </lineage>
</organism>
<dbReference type="GO" id="GO:0016783">
    <property type="term" value="F:sulfurtransferase activity"/>
    <property type="evidence" value="ECO:0007669"/>
    <property type="project" value="InterPro"/>
</dbReference>
<dbReference type="InterPro" id="IPR005232">
    <property type="entry name" value="LarE"/>
</dbReference>
<proteinExistence type="predicted"/>
<evidence type="ECO:0000313" key="3">
    <source>
        <dbReference type="Proteomes" id="UP000192783"/>
    </source>
</evidence>